<dbReference type="SUPFAM" id="SSF48008">
    <property type="entry name" value="GntR ligand-binding domain-like"/>
    <property type="match status" value="1"/>
</dbReference>
<dbReference type="InterPro" id="IPR036388">
    <property type="entry name" value="WH-like_DNA-bd_sf"/>
</dbReference>
<dbReference type="Gene3D" id="1.20.120.530">
    <property type="entry name" value="GntR ligand-binding domain-like"/>
    <property type="match status" value="1"/>
</dbReference>
<dbReference type="AlphaFoldDB" id="A0AAE3N4T8"/>
<evidence type="ECO:0000256" key="3">
    <source>
        <dbReference type="ARBA" id="ARBA00023163"/>
    </source>
</evidence>
<name>A0AAE3N4T8_9HYPH</name>
<dbReference type="GO" id="GO:0003700">
    <property type="term" value="F:DNA-binding transcription factor activity"/>
    <property type="evidence" value="ECO:0007669"/>
    <property type="project" value="InterPro"/>
</dbReference>
<dbReference type="InterPro" id="IPR036390">
    <property type="entry name" value="WH_DNA-bd_sf"/>
</dbReference>
<dbReference type="InterPro" id="IPR008920">
    <property type="entry name" value="TF_FadR/GntR_C"/>
</dbReference>
<dbReference type="SMART" id="SM00895">
    <property type="entry name" value="FCD"/>
    <property type="match status" value="1"/>
</dbReference>
<organism evidence="5 6">
    <name type="scientific">Ectorhizobium quercum</name>
    <dbReference type="NCBI Taxonomy" id="2965071"/>
    <lineage>
        <taxon>Bacteria</taxon>
        <taxon>Pseudomonadati</taxon>
        <taxon>Pseudomonadota</taxon>
        <taxon>Alphaproteobacteria</taxon>
        <taxon>Hyphomicrobiales</taxon>
        <taxon>Rhizobiaceae</taxon>
        <taxon>Ectorhizobium</taxon>
    </lineage>
</organism>
<sequence>MADQPLNVEQWQPERPRTLVDHALDVIMSAAARGLILPGERLTEKELSELLNMSRVPIREALRVLESQGVVTNEPYKGIRLMQIDKATLDNVLDVRATLESHAARRAIEKGHYKGRHLARLEAALNELTLMRDRNDAYGFASADTQFHRILCELSDNPVLLTLWQSIARQLTVIFGLSTFGKSMDEIIEEHRTLLTIFSSGHIAATEAAVREHALDQPAGLDFAAIIEERRARKAAMTG</sequence>
<reference evidence="5" key="1">
    <citation type="submission" date="2022-07" db="EMBL/GenBank/DDBJ databases">
        <title>Ectorhizobium quercum gen.nov., sp. nov.</title>
        <authorList>
            <person name="Ma T."/>
            <person name="Li Y."/>
        </authorList>
    </citation>
    <scope>NUCLEOTIDE SEQUENCE</scope>
    <source>
        <strain evidence="5">BDR2-2</strain>
    </source>
</reference>
<keyword evidence="3" id="KW-0804">Transcription</keyword>
<dbReference type="EMBL" id="JANFPI010000010">
    <property type="protein sequence ID" value="MCX8999704.1"/>
    <property type="molecule type" value="Genomic_DNA"/>
</dbReference>
<dbReference type="SMART" id="SM00345">
    <property type="entry name" value="HTH_GNTR"/>
    <property type="match status" value="1"/>
</dbReference>
<dbReference type="RefSeq" id="WP_306413200.1">
    <property type="nucleotide sequence ID" value="NZ_JANFPI010000010.1"/>
</dbReference>
<dbReference type="PRINTS" id="PR00035">
    <property type="entry name" value="HTHGNTR"/>
</dbReference>
<dbReference type="CDD" id="cd07377">
    <property type="entry name" value="WHTH_GntR"/>
    <property type="match status" value="1"/>
</dbReference>
<feature type="domain" description="HTH gntR-type" evidence="4">
    <location>
        <begin position="17"/>
        <end position="84"/>
    </location>
</feature>
<evidence type="ECO:0000256" key="2">
    <source>
        <dbReference type="ARBA" id="ARBA00023125"/>
    </source>
</evidence>
<protein>
    <submittedName>
        <fullName evidence="5">GntR family transcriptional regulator</fullName>
    </submittedName>
</protein>
<gene>
    <name evidence="5" type="ORF">NOF55_21600</name>
</gene>
<dbReference type="Pfam" id="PF07729">
    <property type="entry name" value="FCD"/>
    <property type="match status" value="1"/>
</dbReference>
<evidence type="ECO:0000313" key="5">
    <source>
        <dbReference type="EMBL" id="MCX8999704.1"/>
    </source>
</evidence>
<evidence type="ECO:0000259" key="4">
    <source>
        <dbReference type="PROSITE" id="PS50949"/>
    </source>
</evidence>
<keyword evidence="1" id="KW-0805">Transcription regulation</keyword>
<accession>A0AAE3N4T8</accession>
<dbReference type="InterPro" id="IPR011711">
    <property type="entry name" value="GntR_C"/>
</dbReference>
<dbReference type="Gene3D" id="1.10.10.10">
    <property type="entry name" value="Winged helix-like DNA-binding domain superfamily/Winged helix DNA-binding domain"/>
    <property type="match status" value="1"/>
</dbReference>
<comment type="caution">
    <text evidence="5">The sequence shown here is derived from an EMBL/GenBank/DDBJ whole genome shotgun (WGS) entry which is preliminary data.</text>
</comment>
<dbReference type="PROSITE" id="PS50949">
    <property type="entry name" value="HTH_GNTR"/>
    <property type="match status" value="1"/>
</dbReference>
<dbReference type="SUPFAM" id="SSF46785">
    <property type="entry name" value="Winged helix' DNA-binding domain"/>
    <property type="match status" value="1"/>
</dbReference>
<evidence type="ECO:0000313" key="6">
    <source>
        <dbReference type="Proteomes" id="UP001208771"/>
    </source>
</evidence>
<dbReference type="GO" id="GO:0003677">
    <property type="term" value="F:DNA binding"/>
    <property type="evidence" value="ECO:0007669"/>
    <property type="project" value="UniProtKB-KW"/>
</dbReference>
<keyword evidence="6" id="KW-1185">Reference proteome</keyword>
<keyword evidence="2" id="KW-0238">DNA-binding</keyword>
<dbReference type="Proteomes" id="UP001208771">
    <property type="component" value="Unassembled WGS sequence"/>
</dbReference>
<dbReference type="PANTHER" id="PTHR43537">
    <property type="entry name" value="TRANSCRIPTIONAL REGULATOR, GNTR FAMILY"/>
    <property type="match status" value="1"/>
</dbReference>
<dbReference type="InterPro" id="IPR000524">
    <property type="entry name" value="Tscrpt_reg_HTH_GntR"/>
</dbReference>
<dbReference type="Pfam" id="PF00392">
    <property type="entry name" value="GntR"/>
    <property type="match status" value="1"/>
</dbReference>
<proteinExistence type="predicted"/>
<dbReference type="PANTHER" id="PTHR43537:SF51">
    <property type="entry name" value="HTH-TYPE TRANSCRIPTIONAL REGULATOR LGOR-RELATED"/>
    <property type="match status" value="1"/>
</dbReference>
<evidence type="ECO:0000256" key="1">
    <source>
        <dbReference type="ARBA" id="ARBA00023015"/>
    </source>
</evidence>